<dbReference type="PANTHER" id="PTHR24421">
    <property type="entry name" value="NITRATE/NITRITE SENSOR PROTEIN NARX-RELATED"/>
    <property type="match status" value="1"/>
</dbReference>
<dbReference type="CDD" id="cd16917">
    <property type="entry name" value="HATPase_UhpB-NarQ-NarX-like"/>
    <property type="match status" value="1"/>
</dbReference>
<evidence type="ECO:0000256" key="5">
    <source>
        <dbReference type="ARBA" id="ARBA00023012"/>
    </source>
</evidence>
<evidence type="ECO:0000256" key="7">
    <source>
        <dbReference type="SAM" id="Phobius"/>
    </source>
</evidence>
<dbReference type="RefSeq" id="WP_386100681.1">
    <property type="nucleotide sequence ID" value="NZ_JBHSAT010000007.1"/>
</dbReference>
<keyword evidence="10" id="KW-1185">Reference proteome</keyword>
<dbReference type="InterPro" id="IPR003594">
    <property type="entry name" value="HATPase_dom"/>
</dbReference>
<dbReference type="PANTHER" id="PTHR24421:SF10">
    <property type="entry name" value="NITRATE_NITRITE SENSOR PROTEIN NARQ"/>
    <property type="match status" value="1"/>
</dbReference>
<dbReference type="Pfam" id="PF02518">
    <property type="entry name" value="HATPase_c"/>
    <property type="match status" value="1"/>
</dbReference>
<evidence type="ECO:0000313" key="10">
    <source>
        <dbReference type="Proteomes" id="UP001595812"/>
    </source>
</evidence>
<gene>
    <name evidence="9" type="ORF">ACFOSX_10815</name>
</gene>
<dbReference type="Proteomes" id="UP001595812">
    <property type="component" value="Unassembled WGS sequence"/>
</dbReference>
<evidence type="ECO:0000256" key="1">
    <source>
        <dbReference type="ARBA" id="ARBA00000085"/>
    </source>
</evidence>
<dbReference type="InterPro" id="IPR036890">
    <property type="entry name" value="HATPase_C_sf"/>
</dbReference>
<accession>A0ABV8ALY3</accession>
<keyword evidence="5" id="KW-0902">Two-component regulatory system</keyword>
<keyword evidence="9" id="KW-0067">ATP-binding</keyword>
<comment type="catalytic activity">
    <reaction evidence="1">
        <text>ATP + protein L-histidine = ADP + protein N-phospho-L-histidine.</text>
        <dbReference type="EC" id="2.7.13.3"/>
    </reaction>
</comment>
<organism evidence="9 10">
    <name type="scientific">Winogradskyella maritima</name>
    <dbReference type="NCBI Taxonomy" id="1517766"/>
    <lineage>
        <taxon>Bacteria</taxon>
        <taxon>Pseudomonadati</taxon>
        <taxon>Bacteroidota</taxon>
        <taxon>Flavobacteriia</taxon>
        <taxon>Flavobacteriales</taxon>
        <taxon>Flavobacteriaceae</taxon>
        <taxon>Winogradskyella</taxon>
    </lineage>
</organism>
<keyword evidence="4" id="KW-0418">Kinase</keyword>
<evidence type="ECO:0000256" key="2">
    <source>
        <dbReference type="ARBA" id="ARBA00012438"/>
    </source>
</evidence>
<dbReference type="SUPFAM" id="SSF48452">
    <property type="entry name" value="TPR-like"/>
    <property type="match status" value="2"/>
</dbReference>
<evidence type="ECO:0000259" key="8">
    <source>
        <dbReference type="Pfam" id="PF02518"/>
    </source>
</evidence>
<evidence type="ECO:0000313" key="9">
    <source>
        <dbReference type="EMBL" id="MFC3877722.1"/>
    </source>
</evidence>
<keyword evidence="6" id="KW-0175">Coiled coil</keyword>
<keyword evidence="7" id="KW-0472">Membrane</keyword>
<evidence type="ECO:0000256" key="4">
    <source>
        <dbReference type="ARBA" id="ARBA00022777"/>
    </source>
</evidence>
<protein>
    <recommendedName>
        <fullName evidence="2">histidine kinase</fullName>
        <ecNumber evidence="2">2.7.13.3</ecNumber>
    </recommendedName>
</protein>
<dbReference type="Gene3D" id="3.30.565.10">
    <property type="entry name" value="Histidine kinase-like ATPase, C-terminal domain"/>
    <property type="match status" value="1"/>
</dbReference>
<feature type="transmembrane region" description="Helical" evidence="7">
    <location>
        <begin position="302"/>
        <end position="321"/>
    </location>
</feature>
<evidence type="ECO:0000256" key="6">
    <source>
        <dbReference type="SAM" id="Coils"/>
    </source>
</evidence>
<name>A0ABV8ALY3_9FLAO</name>
<feature type="coiled-coil region" evidence="6">
    <location>
        <begin position="324"/>
        <end position="351"/>
    </location>
</feature>
<dbReference type="EMBL" id="JBHSAT010000007">
    <property type="protein sequence ID" value="MFC3877722.1"/>
    <property type="molecule type" value="Genomic_DNA"/>
</dbReference>
<reference evidence="10" key="1">
    <citation type="journal article" date="2019" name="Int. J. Syst. Evol. Microbiol.">
        <title>The Global Catalogue of Microorganisms (GCM) 10K type strain sequencing project: providing services to taxonomists for standard genome sequencing and annotation.</title>
        <authorList>
            <consortium name="The Broad Institute Genomics Platform"/>
            <consortium name="The Broad Institute Genome Sequencing Center for Infectious Disease"/>
            <person name="Wu L."/>
            <person name="Ma J."/>
        </authorList>
    </citation>
    <scope>NUCLEOTIDE SEQUENCE [LARGE SCALE GENOMIC DNA]</scope>
    <source>
        <strain evidence="10">CECT 8979</strain>
    </source>
</reference>
<feature type="coiled-coil region" evidence="6">
    <location>
        <begin position="265"/>
        <end position="292"/>
    </location>
</feature>
<dbReference type="InterPro" id="IPR050482">
    <property type="entry name" value="Sensor_HK_TwoCompSys"/>
</dbReference>
<evidence type="ECO:0000256" key="3">
    <source>
        <dbReference type="ARBA" id="ARBA00022679"/>
    </source>
</evidence>
<keyword evidence="7" id="KW-0812">Transmembrane</keyword>
<dbReference type="InterPro" id="IPR011990">
    <property type="entry name" value="TPR-like_helical_dom_sf"/>
</dbReference>
<comment type="caution">
    <text evidence="9">The sequence shown here is derived from an EMBL/GenBank/DDBJ whole genome shotgun (WGS) entry which is preliminary data.</text>
</comment>
<dbReference type="EC" id="2.7.13.3" evidence="2"/>
<dbReference type="Gene3D" id="1.25.40.10">
    <property type="entry name" value="Tetratricopeptide repeat domain"/>
    <property type="match status" value="2"/>
</dbReference>
<keyword evidence="3" id="KW-0808">Transferase</keyword>
<keyword evidence="9" id="KW-0547">Nucleotide-binding</keyword>
<keyword evidence="7" id="KW-1133">Transmembrane helix</keyword>
<dbReference type="GO" id="GO:0005524">
    <property type="term" value="F:ATP binding"/>
    <property type="evidence" value="ECO:0007669"/>
    <property type="project" value="UniProtKB-KW"/>
</dbReference>
<sequence>MAFPILQKLESIGEAQQSDSLKMIAKDRFAFYYFVQGDYEQSIFNAIEASKLASNIGDQKKYLDYRNNVGMILSKLNEFEKTKNLFVESLKNTSVEDNPKGFLATLSNLGSSLQSLNQIDSSNVVLNEALKLSRTLNYKRGEASILKFLSKNALALEDYNKVISLVNTIESNFWEHLQLTQKDDAIFYRAQAYFNINNFSLARKDIDKTLSLMNVLKKDPAYLEVISFKSKILEAQGKYKQALSLQNEVQVLRDSFDSASRTKKVLELEKQYETEKKEKENAQLKAETIKKDLIITEKNNQLLLFFLAFIFLVGSIISWQLKKFKIKNKQLRDLITQKTKLQQELDIVRDNIAKDFHDDLGNKLARITTLSDHMLRRENIKTKTDILDALNIIKKDADELYSGTRDFMFSLKTDSDSAEDIYAYLADFAQDYLSSLDVELDLHSNITSSKKVPYYWNRQIILIFKEAITNAIKHGEATQLKLSFEYSDDKIHVECQDNGSGFDVEGLNSKNGLKNMKQRASKINCNLAITSSESGTNISLSGKVPNFEYLKIA</sequence>
<dbReference type="SUPFAM" id="SSF55874">
    <property type="entry name" value="ATPase domain of HSP90 chaperone/DNA topoisomerase II/histidine kinase"/>
    <property type="match status" value="1"/>
</dbReference>
<feature type="domain" description="Histidine kinase/HSP90-like ATPase" evidence="8">
    <location>
        <begin position="459"/>
        <end position="538"/>
    </location>
</feature>
<proteinExistence type="predicted"/>